<evidence type="ECO:0000313" key="1">
    <source>
        <dbReference type="EMBL" id="QFG13465.1"/>
    </source>
</evidence>
<reference evidence="1 2" key="1">
    <citation type="submission" date="2019-07" db="EMBL/GenBank/DDBJ databases">
        <authorList>
            <person name="Lauer M.J."/>
            <person name="Stoner T.H."/>
            <person name="Garlena R.A."/>
            <person name="Russell D.A."/>
            <person name="Pope W.H."/>
            <person name="Jacobs-Sera D."/>
            <person name="Hatfull G.F."/>
        </authorList>
    </citation>
    <scope>NUCLEOTIDE SEQUENCE [LARGE SCALE GENOMIC DNA]</scope>
</reference>
<dbReference type="Proteomes" id="UP000326082">
    <property type="component" value="Segment"/>
</dbReference>
<organism evidence="1 2">
    <name type="scientific">Gordonia phage Powerball</name>
    <dbReference type="NCBI Taxonomy" id="2599847"/>
    <lineage>
        <taxon>Viruses</taxon>
        <taxon>Duplodnaviria</taxon>
        <taxon>Heunggongvirae</taxon>
        <taxon>Uroviricota</taxon>
        <taxon>Caudoviricetes</taxon>
        <taxon>Powerballvirus</taxon>
        <taxon>Powerballvirus powerball</taxon>
    </lineage>
</organism>
<dbReference type="RefSeq" id="YP_010653968.1">
    <property type="nucleotide sequence ID" value="NC_070805.1"/>
</dbReference>
<keyword evidence="2" id="KW-1185">Reference proteome</keyword>
<proteinExistence type="predicted"/>
<dbReference type="EMBL" id="MN234218">
    <property type="protein sequence ID" value="QFG13465.1"/>
    <property type="molecule type" value="Genomic_DNA"/>
</dbReference>
<dbReference type="GeneID" id="77929810"/>
<protein>
    <submittedName>
        <fullName evidence="1">HicA-like toxin</fullName>
    </submittedName>
</protein>
<dbReference type="KEGG" id="vg:77929810"/>
<accession>A0A5J6TRL8</accession>
<name>A0A5J6TRL8_9CAUD</name>
<sequence>MTKRTDLVKTIAKAAKAAGVEWEVEREGANHTIYRLGSQRIAVGRHTELGNRYAEMVYKECEQTLGKGWWR</sequence>
<evidence type="ECO:0000313" key="2">
    <source>
        <dbReference type="Proteomes" id="UP000326082"/>
    </source>
</evidence>
<gene>
    <name evidence="1" type="primary">29</name>
    <name evidence="1" type="ORF">PBI_POWERBALL_29</name>
</gene>